<evidence type="ECO:0000259" key="11">
    <source>
        <dbReference type="PROSITE" id="PS50038"/>
    </source>
</evidence>
<accession>A0A6J2YYW2</accession>
<evidence type="ECO:0000259" key="10">
    <source>
        <dbReference type="PROSITE" id="PS50024"/>
    </source>
</evidence>
<feature type="disulfide bond" evidence="7">
    <location>
        <begin position="251"/>
        <end position="297"/>
    </location>
</feature>
<keyword evidence="5 9" id="KW-0472">Membrane</keyword>
<evidence type="ECO:0000256" key="7">
    <source>
        <dbReference type="PROSITE-ProRule" id="PRU00090"/>
    </source>
</evidence>
<dbReference type="PANTHER" id="PTHR24258">
    <property type="entry name" value="SERINE PROTEASE-RELATED"/>
    <property type="match status" value="1"/>
</dbReference>
<gene>
    <name evidence="14" type="primary">LOC115891907</name>
</gene>
<feature type="domain" description="FZ" evidence="11">
    <location>
        <begin position="243"/>
        <end position="363"/>
    </location>
</feature>
<dbReference type="InterPro" id="IPR023415">
    <property type="entry name" value="LDLR_class-A_CS"/>
</dbReference>
<dbReference type="Pfam" id="PF00057">
    <property type="entry name" value="Ldl_recept_a"/>
    <property type="match status" value="1"/>
</dbReference>
<evidence type="ECO:0000256" key="5">
    <source>
        <dbReference type="ARBA" id="ARBA00023136"/>
    </source>
</evidence>
<keyword evidence="3" id="KW-0735">Signal-anchor</keyword>
<dbReference type="InParanoid" id="A0A6J2YYW2"/>
<dbReference type="GeneID" id="115891907"/>
<dbReference type="SUPFAM" id="SSF82671">
    <property type="entry name" value="SEA domain"/>
    <property type="match status" value="1"/>
</dbReference>
<dbReference type="OrthoDB" id="5985572at2759"/>
<dbReference type="Pfam" id="PF00089">
    <property type="entry name" value="Trypsin"/>
    <property type="match status" value="1"/>
</dbReference>
<dbReference type="PROSITE" id="PS50024">
    <property type="entry name" value="SEA"/>
    <property type="match status" value="1"/>
</dbReference>
<evidence type="ECO:0000256" key="3">
    <source>
        <dbReference type="ARBA" id="ARBA00022968"/>
    </source>
</evidence>
<dbReference type="Gene3D" id="1.10.2000.10">
    <property type="entry name" value="Frizzled cysteine-rich domain"/>
    <property type="match status" value="1"/>
</dbReference>
<evidence type="ECO:0000256" key="6">
    <source>
        <dbReference type="ARBA" id="ARBA00023157"/>
    </source>
</evidence>
<dbReference type="InterPro" id="IPR002172">
    <property type="entry name" value="LDrepeatLR_classA_rpt"/>
</dbReference>
<dbReference type="SMART" id="SM00192">
    <property type="entry name" value="LDLa"/>
    <property type="match status" value="2"/>
</dbReference>
<evidence type="ECO:0000313" key="13">
    <source>
        <dbReference type="Proteomes" id="UP000504635"/>
    </source>
</evidence>
<proteinExistence type="predicted"/>
<dbReference type="InterPro" id="IPR036055">
    <property type="entry name" value="LDL_receptor-like_sf"/>
</dbReference>
<evidence type="ECO:0000256" key="8">
    <source>
        <dbReference type="PROSITE-ProRule" id="PRU00124"/>
    </source>
</evidence>
<evidence type="ECO:0000256" key="2">
    <source>
        <dbReference type="ARBA" id="ARBA00022692"/>
    </source>
</evidence>
<dbReference type="Gene3D" id="4.10.400.10">
    <property type="entry name" value="Low-density Lipoprotein Receptor"/>
    <property type="match status" value="1"/>
</dbReference>
<dbReference type="InterPro" id="IPR020067">
    <property type="entry name" value="Frizzled_dom"/>
</dbReference>
<dbReference type="CDD" id="cd07066">
    <property type="entry name" value="CRD_FZ"/>
    <property type="match status" value="1"/>
</dbReference>
<dbReference type="SUPFAM" id="SSF63501">
    <property type="entry name" value="Frizzled cysteine-rich domain"/>
    <property type="match status" value="1"/>
</dbReference>
<evidence type="ECO:0000256" key="4">
    <source>
        <dbReference type="ARBA" id="ARBA00022989"/>
    </source>
</evidence>
<dbReference type="CDD" id="cd00190">
    <property type="entry name" value="Tryp_SPc"/>
    <property type="match status" value="1"/>
</dbReference>
<name>A0A6J2YYW2_SITOR</name>
<feature type="transmembrane region" description="Helical" evidence="9">
    <location>
        <begin position="60"/>
        <end position="83"/>
    </location>
</feature>
<sequence>MTVSAMDNGKNHRRSSWDSRTTCSTVSANTRRYRRSPSSILSSDSDIRFTRGKLTSQTRCGCCIIATFLLFLLLAAASVYVGYTYFLPEIPGEEIYRATFKVVAGDAFSTELADPSTKKFKDTSRDYKERLNLLFRRSIIKHGYRGTDVIALDGTEDKDLIVHFDIKIDPSYVSIKAQNLESILANEISVEESLYFKNLTIDPKSLEVKPSDAIPQMYTTTTADPTVLPDSIVTLSPHLPRSCTNLQLPYCNKLDYNKTTYPNFLGHKNIKEVTDDVIAFREIVDSECYRHAYEFVCQLLQPSCSKGHEEDEMMLPCRGFCREFISGCGNRLSEKFKSLIDCNRFPEVGSGEWCLPKPGCVDELKSKALSPRICDGVLDCPDLSDEVSCTYCPQNYLHCGVGRSCIRREQQCDGKEDCPDGSDERGCLSLMPHMENTKKSITMTPHHIKYQENGYVTFNEKGTTGRLCTENLNRTLSQNKTEEVLRTVSVSLCRSLSYQDVQSYNVVKDTADNVQYVKIRDPFADDISFLKTKCHSRQVLKVSCEDLECGIQSTHTKATRVLPKMSTHGDWPWHCALFKEEVHICDGVLLSSNWIATTVSCFQGQPKAEWTARFGAVRLSSSSPWEQERRIIGMVKSPVEGSTVALVRLDQPISFNDFVRPICIPQENLGLSPTIQCNTLGWAKNREQMQRVQVKITDKEKCENVSISSVNSVCTETLHGMDDCSEEEFAGSSMVCKMPNSDRWTLVGITNWRIACAKNGMGRPRMYDKISSNVDWIRETITSSNNT</sequence>
<organism evidence="13 14">
    <name type="scientific">Sitophilus oryzae</name>
    <name type="common">Rice weevil</name>
    <name type="synonym">Curculio oryzae</name>
    <dbReference type="NCBI Taxonomy" id="7048"/>
    <lineage>
        <taxon>Eukaryota</taxon>
        <taxon>Metazoa</taxon>
        <taxon>Ecdysozoa</taxon>
        <taxon>Arthropoda</taxon>
        <taxon>Hexapoda</taxon>
        <taxon>Insecta</taxon>
        <taxon>Pterygota</taxon>
        <taxon>Neoptera</taxon>
        <taxon>Endopterygota</taxon>
        <taxon>Coleoptera</taxon>
        <taxon>Polyphaga</taxon>
        <taxon>Cucujiformia</taxon>
        <taxon>Curculionidae</taxon>
        <taxon>Dryophthorinae</taxon>
        <taxon>Sitophilus</taxon>
    </lineage>
</organism>
<dbReference type="PANTHER" id="PTHR24258:SF146">
    <property type="entry name" value="ATRIAL NATRIURETIC PEPTIDE-CONVERTING ENZYME"/>
    <property type="match status" value="1"/>
</dbReference>
<dbReference type="GO" id="GO:0005886">
    <property type="term" value="C:plasma membrane"/>
    <property type="evidence" value="ECO:0007669"/>
    <property type="project" value="UniProtKB-SubCell"/>
</dbReference>
<comment type="subcellular location">
    <subcellularLocation>
        <location evidence="1">Cell membrane</location>
        <topology evidence="1">Single-pass type II membrane protein</topology>
    </subcellularLocation>
</comment>
<evidence type="ECO:0000256" key="9">
    <source>
        <dbReference type="SAM" id="Phobius"/>
    </source>
</evidence>
<evidence type="ECO:0000313" key="14">
    <source>
        <dbReference type="RefSeq" id="XP_030768366.1"/>
    </source>
</evidence>
<dbReference type="AlphaFoldDB" id="A0A6J2YYW2"/>
<dbReference type="Gene3D" id="3.30.70.960">
    <property type="entry name" value="SEA domain"/>
    <property type="match status" value="1"/>
</dbReference>
<dbReference type="SMART" id="SM00020">
    <property type="entry name" value="Tryp_SPc"/>
    <property type="match status" value="1"/>
</dbReference>
<keyword evidence="2 9" id="KW-0812">Transmembrane</keyword>
<keyword evidence="13" id="KW-1185">Reference proteome</keyword>
<dbReference type="InterPro" id="IPR043504">
    <property type="entry name" value="Peptidase_S1_PA_chymotrypsin"/>
</dbReference>
<protein>
    <submittedName>
        <fullName evidence="14">Atrial natriuretic peptide-converting enzyme</fullName>
    </submittedName>
</protein>
<dbReference type="SUPFAM" id="SSF57424">
    <property type="entry name" value="LDL receptor-like module"/>
    <property type="match status" value="1"/>
</dbReference>
<dbReference type="PROSITE" id="PS01209">
    <property type="entry name" value="LDLRA_1"/>
    <property type="match status" value="1"/>
</dbReference>
<dbReference type="InterPro" id="IPR000082">
    <property type="entry name" value="SEA_dom"/>
</dbReference>
<dbReference type="RefSeq" id="XP_030768366.1">
    <property type="nucleotide sequence ID" value="XM_030912506.1"/>
</dbReference>
<dbReference type="Pfam" id="PF01390">
    <property type="entry name" value="SEA"/>
    <property type="match status" value="1"/>
</dbReference>
<dbReference type="PROSITE" id="PS50038">
    <property type="entry name" value="FZ"/>
    <property type="match status" value="1"/>
</dbReference>
<dbReference type="Proteomes" id="UP000504635">
    <property type="component" value="Unplaced"/>
</dbReference>
<dbReference type="SUPFAM" id="SSF50494">
    <property type="entry name" value="Trypsin-like serine proteases"/>
    <property type="match status" value="1"/>
</dbReference>
<dbReference type="SMART" id="SM00063">
    <property type="entry name" value="FRI"/>
    <property type="match status" value="1"/>
</dbReference>
<dbReference type="InterPro" id="IPR001254">
    <property type="entry name" value="Trypsin_dom"/>
</dbReference>
<dbReference type="PRINTS" id="PR00261">
    <property type="entry name" value="LDLRECEPTOR"/>
</dbReference>
<dbReference type="GO" id="GO:0004252">
    <property type="term" value="F:serine-type endopeptidase activity"/>
    <property type="evidence" value="ECO:0007669"/>
    <property type="project" value="InterPro"/>
</dbReference>
<feature type="domain" description="SEA" evidence="10">
    <location>
        <begin position="92"/>
        <end position="213"/>
    </location>
</feature>
<evidence type="ECO:0000259" key="12">
    <source>
        <dbReference type="PROSITE" id="PS50240"/>
    </source>
</evidence>
<feature type="disulfide bond" evidence="7">
    <location>
        <begin position="243"/>
        <end position="304"/>
    </location>
</feature>
<dbReference type="PROSITE" id="PS50068">
    <property type="entry name" value="LDLRA_2"/>
    <property type="match status" value="1"/>
</dbReference>
<feature type="domain" description="Peptidase S1" evidence="12">
    <location>
        <begin position="551"/>
        <end position="782"/>
    </location>
</feature>
<dbReference type="GO" id="GO:0006508">
    <property type="term" value="P:proteolysis"/>
    <property type="evidence" value="ECO:0007669"/>
    <property type="project" value="InterPro"/>
</dbReference>
<dbReference type="KEGG" id="soy:115891907"/>
<dbReference type="FunCoup" id="A0A6J2YYW2">
    <property type="interactions" value="5"/>
</dbReference>
<dbReference type="InterPro" id="IPR036364">
    <property type="entry name" value="SEA_dom_sf"/>
</dbReference>
<dbReference type="PROSITE" id="PS50240">
    <property type="entry name" value="TRYPSIN_DOM"/>
    <property type="match status" value="1"/>
</dbReference>
<keyword evidence="6 8" id="KW-1015">Disulfide bond</keyword>
<feature type="disulfide bond" evidence="8">
    <location>
        <begin position="412"/>
        <end position="427"/>
    </location>
</feature>
<reference evidence="14" key="1">
    <citation type="submission" date="2025-08" db="UniProtKB">
        <authorList>
            <consortium name="RefSeq"/>
        </authorList>
    </citation>
    <scope>IDENTIFICATION</scope>
    <source>
        <tissue evidence="14">Gonads</tissue>
    </source>
</reference>
<dbReference type="InterPro" id="IPR036790">
    <property type="entry name" value="Frizzled_dom_sf"/>
</dbReference>
<dbReference type="FunFam" id="2.40.10.10:FF:000235">
    <property type="entry name" value="Atrial natriuretic peptide-converting enzyme"/>
    <property type="match status" value="1"/>
</dbReference>
<keyword evidence="4 9" id="KW-1133">Transmembrane helix</keyword>
<comment type="caution">
    <text evidence="8">Lacks conserved residue(s) required for the propagation of feature annotation.</text>
</comment>
<evidence type="ECO:0000256" key="1">
    <source>
        <dbReference type="ARBA" id="ARBA00004401"/>
    </source>
</evidence>
<dbReference type="CDD" id="cd00112">
    <property type="entry name" value="LDLa"/>
    <property type="match status" value="1"/>
</dbReference>
<dbReference type="Gene3D" id="2.40.10.10">
    <property type="entry name" value="Trypsin-like serine proteases"/>
    <property type="match status" value="1"/>
</dbReference>
<dbReference type="Pfam" id="PF01392">
    <property type="entry name" value="Fz"/>
    <property type="match status" value="1"/>
</dbReference>
<dbReference type="InterPro" id="IPR009003">
    <property type="entry name" value="Peptidase_S1_PA"/>
</dbReference>